<proteinExistence type="predicted"/>
<feature type="compositionally biased region" description="Gly residues" evidence="1">
    <location>
        <begin position="66"/>
        <end position="76"/>
    </location>
</feature>
<feature type="region of interest" description="Disordered" evidence="1">
    <location>
        <begin position="163"/>
        <end position="192"/>
    </location>
</feature>
<accession>A0A8C4Q1D7</accession>
<protein>
    <submittedName>
        <fullName evidence="2">Uncharacterized protein</fullName>
    </submittedName>
</protein>
<organism evidence="2 3">
    <name type="scientific">Eptatretus burgeri</name>
    <name type="common">Inshore hagfish</name>
    <dbReference type="NCBI Taxonomy" id="7764"/>
    <lineage>
        <taxon>Eukaryota</taxon>
        <taxon>Metazoa</taxon>
        <taxon>Chordata</taxon>
        <taxon>Craniata</taxon>
        <taxon>Vertebrata</taxon>
        <taxon>Cyclostomata</taxon>
        <taxon>Myxini</taxon>
        <taxon>Myxiniformes</taxon>
        <taxon>Myxinidae</taxon>
        <taxon>Eptatretinae</taxon>
        <taxon>Eptatretus</taxon>
    </lineage>
</organism>
<name>A0A8C4Q1D7_EPTBU</name>
<feature type="compositionally biased region" description="Low complexity" evidence="1">
    <location>
        <begin position="175"/>
        <end position="192"/>
    </location>
</feature>
<evidence type="ECO:0000256" key="1">
    <source>
        <dbReference type="SAM" id="MobiDB-lite"/>
    </source>
</evidence>
<evidence type="ECO:0000313" key="3">
    <source>
        <dbReference type="Proteomes" id="UP000694388"/>
    </source>
</evidence>
<keyword evidence="3" id="KW-1185">Reference proteome</keyword>
<dbReference type="AlphaFoldDB" id="A0A8C4Q1D7"/>
<evidence type="ECO:0000313" key="2">
    <source>
        <dbReference type="Ensembl" id="ENSEBUP00000008496.1"/>
    </source>
</evidence>
<sequence length="355" mass="36704">MAAHVGPVLSAREADAASKGPSGESRRSEPSGRESAGIREVRDASEAERASCGPGLEALPESAAGGPIGFRGGSEQHGGQQSGLNSHRDGGVCWLADGPRLQAAQLAALRGYGPKVYEAARSGVPVGHSALGGAHGGGGGPASGMSGCVASGKQGLHASSYGLQHQHQHRHLYHHQQQQQQQHQSVHPHQQQQLHRFVSHGNSLLPSGATPTLNHLLTASSPARNYGYFTTPGHGDYVFSGGGGGGPPGHSASGSKASEVLQFAGQSWPTQQQQRIQPTLSPGSSGQGLSRGQTSAMELMAMKRGQVYGTTGASYLPSGNPYTVQPIYSPPSAQRFPIAASQGLGSVAYHQRQKH</sequence>
<reference evidence="2" key="1">
    <citation type="submission" date="2025-08" db="UniProtKB">
        <authorList>
            <consortium name="Ensembl"/>
        </authorList>
    </citation>
    <scope>IDENTIFICATION</scope>
</reference>
<feature type="region of interest" description="Disordered" evidence="1">
    <location>
        <begin position="268"/>
        <end position="293"/>
    </location>
</feature>
<reference evidence="2" key="2">
    <citation type="submission" date="2025-09" db="UniProtKB">
        <authorList>
            <consortium name="Ensembl"/>
        </authorList>
    </citation>
    <scope>IDENTIFICATION</scope>
</reference>
<dbReference type="Ensembl" id="ENSEBUT00000009001.1">
    <property type="protein sequence ID" value="ENSEBUP00000008496.1"/>
    <property type="gene ID" value="ENSEBUG00000005498.1"/>
</dbReference>
<feature type="compositionally biased region" description="Basic and acidic residues" evidence="1">
    <location>
        <begin position="24"/>
        <end position="49"/>
    </location>
</feature>
<dbReference type="Proteomes" id="UP000694388">
    <property type="component" value="Unplaced"/>
</dbReference>
<feature type="region of interest" description="Disordered" evidence="1">
    <location>
        <begin position="1"/>
        <end position="85"/>
    </location>
</feature>